<gene>
    <name evidence="1" type="ordered locus">Fjoh_2292</name>
</gene>
<name>A5FHK3_FLAJ1</name>
<dbReference type="Proteomes" id="UP000006694">
    <property type="component" value="Chromosome"/>
</dbReference>
<dbReference type="InterPro" id="IPR053865">
    <property type="entry name" value="DUF6934"/>
</dbReference>
<organism evidence="1 2">
    <name type="scientific">Flavobacterium johnsoniae (strain ATCC 17061 / DSM 2064 / JCM 8514 / BCRC 14874 / CCUG 350202 / NBRC 14942 / NCIMB 11054 / UW101)</name>
    <name type="common">Cytophaga johnsonae</name>
    <dbReference type="NCBI Taxonomy" id="376686"/>
    <lineage>
        <taxon>Bacteria</taxon>
        <taxon>Pseudomonadati</taxon>
        <taxon>Bacteroidota</taxon>
        <taxon>Flavobacteriia</taxon>
        <taxon>Flavobacteriales</taxon>
        <taxon>Flavobacteriaceae</taxon>
        <taxon>Flavobacterium</taxon>
    </lineage>
</organism>
<dbReference type="GeneID" id="31765199"/>
<dbReference type="RefSeq" id="WP_012024358.1">
    <property type="nucleotide sequence ID" value="NC_009441.1"/>
</dbReference>
<dbReference type="OrthoDB" id="1343312at2"/>
<keyword evidence="2" id="KW-1185">Reference proteome</keyword>
<dbReference type="EMBL" id="CP000685">
    <property type="protein sequence ID" value="ABQ05319.1"/>
    <property type="molecule type" value="Genomic_DNA"/>
</dbReference>
<dbReference type="Pfam" id="PF22028">
    <property type="entry name" value="DUF6934"/>
    <property type="match status" value="1"/>
</dbReference>
<dbReference type="STRING" id="376686.Fjoh_2292"/>
<evidence type="ECO:0000313" key="2">
    <source>
        <dbReference type="Proteomes" id="UP000006694"/>
    </source>
</evidence>
<dbReference type="HOGENOM" id="CLU_141543_0_0_10"/>
<proteinExistence type="predicted"/>
<dbReference type="eggNOG" id="ENOG5032VDA">
    <property type="taxonomic scope" value="Bacteria"/>
</dbReference>
<protein>
    <submittedName>
        <fullName evidence="1">Uncharacterized protein</fullName>
    </submittedName>
</protein>
<accession>A5FHK3</accession>
<reference evidence="1 2" key="1">
    <citation type="journal article" date="2009" name="Appl. Environ. Microbiol.">
        <title>Novel features of the polysaccharide-digesting gliding bacterium Flavobacterium johnsoniae as revealed by genome sequence analysis.</title>
        <authorList>
            <person name="McBride M.J."/>
            <person name="Xie G."/>
            <person name="Martens E.C."/>
            <person name="Lapidus A."/>
            <person name="Henrissat B."/>
            <person name="Rhodes R.G."/>
            <person name="Goltsman E."/>
            <person name="Wang W."/>
            <person name="Xu J."/>
            <person name="Hunnicutt D.W."/>
            <person name="Staroscik A.M."/>
            <person name="Hoover T.R."/>
            <person name="Cheng Y.Q."/>
            <person name="Stein J.L."/>
        </authorList>
    </citation>
    <scope>NUCLEOTIDE SEQUENCE [LARGE SCALE GENOMIC DNA]</scope>
    <source>
        <strain evidence="2">ATCC 17061 / DSM 2064 / JCM 8514 / BCRC 14874 / CCUG 350202 / NBRC 14942 / NCIMB 11054 / UW101</strain>
    </source>
</reference>
<sequence>MNIAKYELLTNTDVTLFRFKSKGINGEIDKGIVYKPTKNNTIYNLGFGDLVFDQIQKEFIINDLIVSDNGDRNKVLATVAESAYIFSERYPERKIFFKGSTKSRTRLYRRAISLNLRELSKTFHIFGTIEDENGNIFNAPFDSNGDFYGFIIKRK</sequence>
<evidence type="ECO:0000313" key="1">
    <source>
        <dbReference type="EMBL" id="ABQ05319.1"/>
    </source>
</evidence>
<dbReference type="AlphaFoldDB" id="A5FHK3"/>
<dbReference type="KEGG" id="fjo:Fjoh_2292"/>